<evidence type="ECO:0000313" key="2">
    <source>
        <dbReference type="Proteomes" id="UP000663760"/>
    </source>
</evidence>
<dbReference type="OrthoDB" id="1932715at2759"/>
<dbReference type="Proteomes" id="UP000663760">
    <property type="component" value="Chromosome 3"/>
</dbReference>
<gene>
    <name evidence="1" type="ORF">SI8410_03003732</name>
</gene>
<dbReference type="EMBL" id="LR746266">
    <property type="protein sequence ID" value="CAA7392895.1"/>
    <property type="molecule type" value="Genomic_DNA"/>
</dbReference>
<name>A0A7I8K812_SPIIN</name>
<organism evidence="1 2">
    <name type="scientific">Spirodela intermedia</name>
    <name type="common">Intermediate duckweed</name>
    <dbReference type="NCBI Taxonomy" id="51605"/>
    <lineage>
        <taxon>Eukaryota</taxon>
        <taxon>Viridiplantae</taxon>
        <taxon>Streptophyta</taxon>
        <taxon>Embryophyta</taxon>
        <taxon>Tracheophyta</taxon>
        <taxon>Spermatophyta</taxon>
        <taxon>Magnoliopsida</taxon>
        <taxon>Liliopsida</taxon>
        <taxon>Araceae</taxon>
        <taxon>Lemnoideae</taxon>
        <taxon>Spirodela</taxon>
    </lineage>
</organism>
<reference evidence="1" key="1">
    <citation type="submission" date="2020-02" db="EMBL/GenBank/DDBJ databases">
        <authorList>
            <person name="Scholz U."/>
            <person name="Mascher M."/>
            <person name="Fiebig A."/>
        </authorList>
    </citation>
    <scope>NUCLEOTIDE SEQUENCE</scope>
</reference>
<protein>
    <submittedName>
        <fullName evidence="1">Uncharacterized protein</fullName>
    </submittedName>
</protein>
<keyword evidence="2" id="KW-1185">Reference proteome</keyword>
<dbReference type="AlphaFoldDB" id="A0A7I8K812"/>
<proteinExistence type="predicted"/>
<evidence type="ECO:0000313" key="1">
    <source>
        <dbReference type="EMBL" id="CAA7392895.1"/>
    </source>
</evidence>
<accession>A0A7I8K812</accession>
<sequence>MVDTLSRRVHLLNLVKVQVTGFESLPNSYADCPDFGHILRALLDGLSQDHKDFLVVNGCLFFRSRLCIPCTSLRGLFDHFGCNKTIAAVEYQFYWLTLKRDVRNIHHLFHLTSSPRLPAPSLRESLPWSSLPSFYHLIGTSESRRFFKR</sequence>